<dbReference type="PRINTS" id="PR00032">
    <property type="entry name" value="HTHARAC"/>
</dbReference>
<proteinExistence type="predicted"/>
<name>A0A9D2B4V1_9FIRM</name>
<dbReference type="GO" id="GO:0043565">
    <property type="term" value="F:sequence-specific DNA binding"/>
    <property type="evidence" value="ECO:0007669"/>
    <property type="project" value="InterPro"/>
</dbReference>
<dbReference type="InterPro" id="IPR018062">
    <property type="entry name" value="HTH_AraC-typ_CS"/>
</dbReference>
<accession>A0A9D2B4V1</accession>
<evidence type="ECO:0000256" key="2">
    <source>
        <dbReference type="ARBA" id="ARBA00023125"/>
    </source>
</evidence>
<keyword evidence="2" id="KW-0238">DNA-binding</keyword>
<dbReference type="PANTHER" id="PTHR43280:SF28">
    <property type="entry name" value="HTH-TYPE TRANSCRIPTIONAL ACTIVATOR RHAS"/>
    <property type="match status" value="1"/>
</dbReference>
<evidence type="ECO:0000259" key="4">
    <source>
        <dbReference type="PROSITE" id="PS01124"/>
    </source>
</evidence>
<dbReference type="InterPro" id="IPR018060">
    <property type="entry name" value="HTH_AraC"/>
</dbReference>
<keyword evidence="3" id="KW-0804">Transcription</keyword>
<dbReference type="InterPro" id="IPR014710">
    <property type="entry name" value="RmlC-like_jellyroll"/>
</dbReference>
<dbReference type="Pfam" id="PF07883">
    <property type="entry name" value="Cupin_2"/>
    <property type="match status" value="1"/>
</dbReference>
<evidence type="ECO:0000313" key="5">
    <source>
        <dbReference type="EMBL" id="HIX60566.1"/>
    </source>
</evidence>
<dbReference type="SMART" id="SM00342">
    <property type="entry name" value="HTH_ARAC"/>
    <property type="match status" value="1"/>
</dbReference>
<dbReference type="AlphaFoldDB" id="A0A9D2B4V1"/>
<dbReference type="PROSITE" id="PS00041">
    <property type="entry name" value="HTH_ARAC_FAMILY_1"/>
    <property type="match status" value="1"/>
</dbReference>
<protein>
    <submittedName>
        <fullName evidence="5">Helix-turn-helix domain-containing protein</fullName>
    </submittedName>
</protein>
<dbReference type="Proteomes" id="UP000886817">
    <property type="component" value="Unassembled WGS sequence"/>
</dbReference>
<dbReference type="CDD" id="cd02209">
    <property type="entry name" value="cupin_XRE_C"/>
    <property type="match status" value="1"/>
</dbReference>
<dbReference type="SUPFAM" id="SSF46689">
    <property type="entry name" value="Homeodomain-like"/>
    <property type="match status" value="2"/>
</dbReference>
<keyword evidence="1" id="KW-0805">Transcription regulation</keyword>
<gene>
    <name evidence="5" type="ORF">IAA45_12770</name>
</gene>
<evidence type="ECO:0000256" key="3">
    <source>
        <dbReference type="ARBA" id="ARBA00023163"/>
    </source>
</evidence>
<dbReference type="Pfam" id="PF12833">
    <property type="entry name" value="HTH_18"/>
    <property type="match status" value="1"/>
</dbReference>
<evidence type="ECO:0000256" key="1">
    <source>
        <dbReference type="ARBA" id="ARBA00023015"/>
    </source>
</evidence>
<dbReference type="Gene3D" id="1.10.10.60">
    <property type="entry name" value="Homeodomain-like"/>
    <property type="match status" value="2"/>
</dbReference>
<reference evidence="5" key="1">
    <citation type="journal article" date="2021" name="PeerJ">
        <title>Extensive microbial diversity within the chicken gut microbiome revealed by metagenomics and culture.</title>
        <authorList>
            <person name="Gilroy R."/>
            <person name="Ravi A."/>
            <person name="Getino M."/>
            <person name="Pursley I."/>
            <person name="Horton D.L."/>
            <person name="Alikhan N.F."/>
            <person name="Baker D."/>
            <person name="Gharbi K."/>
            <person name="Hall N."/>
            <person name="Watson M."/>
            <person name="Adriaenssens E.M."/>
            <person name="Foster-Nyarko E."/>
            <person name="Jarju S."/>
            <person name="Secka A."/>
            <person name="Antonio M."/>
            <person name="Oren A."/>
            <person name="Chaudhuri R.R."/>
            <person name="La Ragione R."/>
            <person name="Hildebrand F."/>
            <person name="Pallen M.J."/>
        </authorList>
    </citation>
    <scope>NUCLEOTIDE SEQUENCE</scope>
    <source>
        <strain evidence="5">ChiSjej1B19-8411</strain>
    </source>
</reference>
<dbReference type="InterPro" id="IPR011051">
    <property type="entry name" value="RmlC_Cupin_sf"/>
</dbReference>
<dbReference type="SUPFAM" id="SSF51182">
    <property type="entry name" value="RmlC-like cupins"/>
    <property type="match status" value="1"/>
</dbReference>
<organism evidence="5 6">
    <name type="scientific">Candidatus Blautia gallistercoris</name>
    <dbReference type="NCBI Taxonomy" id="2838490"/>
    <lineage>
        <taxon>Bacteria</taxon>
        <taxon>Bacillati</taxon>
        <taxon>Bacillota</taxon>
        <taxon>Clostridia</taxon>
        <taxon>Lachnospirales</taxon>
        <taxon>Lachnospiraceae</taxon>
        <taxon>Blautia</taxon>
    </lineage>
</organism>
<dbReference type="EMBL" id="DXEX01000272">
    <property type="protein sequence ID" value="HIX60566.1"/>
    <property type="molecule type" value="Genomic_DNA"/>
</dbReference>
<dbReference type="GO" id="GO:0003700">
    <property type="term" value="F:DNA-binding transcription factor activity"/>
    <property type="evidence" value="ECO:0007669"/>
    <property type="project" value="InterPro"/>
</dbReference>
<dbReference type="PROSITE" id="PS01124">
    <property type="entry name" value="HTH_ARAC_FAMILY_2"/>
    <property type="match status" value="1"/>
</dbReference>
<comment type="caution">
    <text evidence="5">The sequence shown here is derived from an EMBL/GenBank/DDBJ whole genome shotgun (WGS) entry which is preliminary data.</text>
</comment>
<dbReference type="InterPro" id="IPR009057">
    <property type="entry name" value="Homeodomain-like_sf"/>
</dbReference>
<dbReference type="Gene3D" id="2.60.120.10">
    <property type="entry name" value="Jelly Rolls"/>
    <property type="match status" value="1"/>
</dbReference>
<reference evidence="5" key="2">
    <citation type="submission" date="2021-04" db="EMBL/GenBank/DDBJ databases">
        <authorList>
            <person name="Gilroy R."/>
        </authorList>
    </citation>
    <scope>NUCLEOTIDE SEQUENCE</scope>
    <source>
        <strain evidence="5">ChiSjej1B19-8411</strain>
    </source>
</reference>
<evidence type="ECO:0000313" key="6">
    <source>
        <dbReference type="Proteomes" id="UP000886817"/>
    </source>
</evidence>
<dbReference type="PANTHER" id="PTHR43280">
    <property type="entry name" value="ARAC-FAMILY TRANSCRIPTIONAL REGULATOR"/>
    <property type="match status" value="1"/>
</dbReference>
<feature type="domain" description="HTH araC/xylS-type" evidence="4">
    <location>
        <begin position="194"/>
        <end position="292"/>
    </location>
</feature>
<dbReference type="InterPro" id="IPR020449">
    <property type="entry name" value="Tscrpt_reg_AraC-type_HTH"/>
</dbReference>
<sequence length="299" mass="34941">MHTESPIYSHNPYHHTRFPLLVLNTEQGHCSPPNEGFRVLHWHEEIQFIFVLKGKIQVKVYEEAFELGEGDCIYINHTALHITTELTSDHHYHSYIIPPQMVSFFPGSAMEQENVNPIIYNPAFTCYPIRRSRPEHAGLLRQLRILDALYFQKEASALREYQISVQLSRVWLAFLSLHPLSRSTAPSRNYERIRTLLSVVHTDYSRPLTIEELADAAHISKTECLRCFRRYTGDSPYQYLMKYRLHVSCSLLRTTEKTVTDIALSTGFRSASSYIQYFKKYYGVTPYQYRKQEEITPAP</sequence>
<dbReference type="InterPro" id="IPR013096">
    <property type="entry name" value="Cupin_2"/>
</dbReference>